<evidence type="ECO:0000313" key="12">
    <source>
        <dbReference type="EMBL" id="PST47283.1"/>
    </source>
</evidence>
<accession>A0A2T3GCT8</accession>
<dbReference type="GO" id="GO:0005886">
    <property type="term" value="C:plasma membrane"/>
    <property type="evidence" value="ECO:0007669"/>
    <property type="project" value="UniProtKB-SubCell"/>
</dbReference>
<evidence type="ECO:0000256" key="6">
    <source>
        <dbReference type="ARBA" id="ARBA00022927"/>
    </source>
</evidence>
<evidence type="ECO:0000256" key="7">
    <source>
        <dbReference type="ARBA" id="ARBA00022989"/>
    </source>
</evidence>
<keyword evidence="5 11" id="KW-0812">Transmembrane</keyword>
<reference evidence="12 13" key="2">
    <citation type="submission" date="2018-03" db="EMBL/GenBank/DDBJ databases">
        <title>The comparative genomics of Bifidobacterium callitrichos reflects dietary carbohydrate utilization within the common marmoset gut.</title>
        <authorList>
            <person name="Rani A."/>
        </authorList>
    </citation>
    <scope>NUCLEOTIDE SEQUENCE [LARGE SCALE GENOMIC DNA]</scope>
    <source>
        <strain evidence="12 13">UMA51805</strain>
    </source>
</reference>
<dbReference type="PANTHER" id="PTHR33909">
    <property type="entry name" value="SEC TRANSLOCON ACCESSORY COMPLEX SUBUNIT YAJC"/>
    <property type="match status" value="1"/>
</dbReference>
<evidence type="ECO:0000313" key="13">
    <source>
        <dbReference type="Proteomes" id="UP000240228"/>
    </source>
</evidence>
<evidence type="ECO:0000256" key="3">
    <source>
        <dbReference type="ARBA" id="ARBA00022448"/>
    </source>
</evidence>
<reference evidence="13" key="1">
    <citation type="submission" date="2017-09" db="EMBL/GenBank/DDBJ databases">
        <authorList>
            <person name="Sela D.A."/>
            <person name="Albert K."/>
        </authorList>
    </citation>
    <scope>NUCLEOTIDE SEQUENCE [LARGE SCALE GENOMIC DNA]</scope>
    <source>
        <strain evidence="13">UMA51805</strain>
    </source>
</reference>
<evidence type="ECO:0000256" key="2">
    <source>
        <dbReference type="ARBA" id="ARBA00006742"/>
    </source>
</evidence>
<dbReference type="EMBL" id="NWTX01000001">
    <property type="protein sequence ID" value="PST47283.1"/>
    <property type="molecule type" value="Genomic_DNA"/>
</dbReference>
<evidence type="ECO:0000256" key="9">
    <source>
        <dbReference type="ARBA" id="ARBA00023136"/>
    </source>
</evidence>
<dbReference type="InterPro" id="IPR003849">
    <property type="entry name" value="Preprotein_translocase_YajC"/>
</dbReference>
<evidence type="ECO:0000256" key="11">
    <source>
        <dbReference type="SAM" id="Phobius"/>
    </source>
</evidence>
<evidence type="ECO:0000256" key="10">
    <source>
        <dbReference type="SAM" id="MobiDB-lite"/>
    </source>
</evidence>
<keyword evidence="3" id="KW-0813">Transport</keyword>
<keyword evidence="9 11" id="KW-0472">Membrane</keyword>
<dbReference type="SMART" id="SM01323">
    <property type="entry name" value="YajC"/>
    <property type="match status" value="1"/>
</dbReference>
<evidence type="ECO:0000256" key="8">
    <source>
        <dbReference type="ARBA" id="ARBA00023010"/>
    </source>
</evidence>
<gene>
    <name evidence="12" type="ORF">CPA40_00130</name>
</gene>
<feature type="transmembrane region" description="Helical" evidence="11">
    <location>
        <begin position="6"/>
        <end position="22"/>
    </location>
</feature>
<comment type="subcellular location">
    <subcellularLocation>
        <location evidence="1">Cell membrane</location>
        <topology evidence="1">Single-pass membrane protein</topology>
    </subcellularLocation>
</comment>
<evidence type="ECO:0000256" key="5">
    <source>
        <dbReference type="ARBA" id="ARBA00022692"/>
    </source>
</evidence>
<keyword evidence="8" id="KW-0811">Translocation</keyword>
<comment type="caution">
    <text evidence="12">The sequence shown here is derived from an EMBL/GenBank/DDBJ whole genome shotgun (WGS) entry which is preliminary data.</text>
</comment>
<sequence>MDFSFIFIIVLVVVMGGMMWWQQKKAKEQQQKVKDFRSSLQPGTEIITIGQIIGKVVSVDEQYEEVVIDSEGSRLRVGFNAISREYVRPAYVSDDEVDENGNPVAENDAVESDVTSDAKSDVAQVNVEDSIAANNAEAGTDNSANADKEAK</sequence>
<dbReference type="GO" id="GO:0015031">
    <property type="term" value="P:protein transport"/>
    <property type="evidence" value="ECO:0007669"/>
    <property type="project" value="UniProtKB-KW"/>
</dbReference>
<comment type="similarity">
    <text evidence="2">Belongs to the YajC family.</text>
</comment>
<evidence type="ECO:0000256" key="1">
    <source>
        <dbReference type="ARBA" id="ARBA00004162"/>
    </source>
</evidence>
<protein>
    <submittedName>
        <fullName evidence="12">Preprotein translocase subunit YajC</fullName>
    </submittedName>
</protein>
<organism evidence="12 13">
    <name type="scientific">Bifidobacterium callitrichos</name>
    <dbReference type="NCBI Taxonomy" id="762209"/>
    <lineage>
        <taxon>Bacteria</taxon>
        <taxon>Bacillati</taxon>
        <taxon>Actinomycetota</taxon>
        <taxon>Actinomycetes</taxon>
        <taxon>Bifidobacteriales</taxon>
        <taxon>Bifidobacteriaceae</taxon>
        <taxon>Bifidobacterium</taxon>
    </lineage>
</organism>
<dbReference type="PANTHER" id="PTHR33909:SF1">
    <property type="entry name" value="SEC TRANSLOCON ACCESSORY COMPLEX SUBUNIT YAJC"/>
    <property type="match status" value="1"/>
</dbReference>
<dbReference type="Proteomes" id="UP000240228">
    <property type="component" value="Unassembled WGS sequence"/>
</dbReference>
<proteinExistence type="inferred from homology"/>
<keyword evidence="4" id="KW-1003">Cell membrane</keyword>
<dbReference type="AlphaFoldDB" id="A0A2T3GCT8"/>
<keyword evidence="13" id="KW-1185">Reference proteome</keyword>
<dbReference type="Pfam" id="PF02699">
    <property type="entry name" value="YajC"/>
    <property type="match status" value="1"/>
</dbReference>
<feature type="region of interest" description="Disordered" evidence="10">
    <location>
        <begin position="93"/>
        <end position="151"/>
    </location>
</feature>
<keyword evidence="7 11" id="KW-1133">Transmembrane helix</keyword>
<keyword evidence="6" id="KW-0653">Protein transport</keyword>
<dbReference type="RefSeq" id="WP_107043199.1">
    <property type="nucleotide sequence ID" value="NZ_NWTX01000001.1"/>
</dbReference>
<evidence type="ECO:0000256" key="4">
    <source>
        <dbReference type="ARBA" id="ARBA00022475"/>
    </source>
</evidence>
<name>A0A2T3GCT8_9BIFI</name>